<dbReference type="RefSeq" id="WP_170121367.1">
    <property type="nucleotide sequence ID" value="NZ_PVTG01000011.1"/>
</dbReference>
<sequence>MSDHPNVTRLHEAYEAFGKGDLDRLTELWTPDIRWHEPGRNRLSGTYTGPSAVFELFGRIMADTGGSFRIDVQRVFADDTHGVALVHMSAHRGDRHLDVLAAHLLRFEDGRAAEFRAAHTEQATVDEFFA</sequence>
<gene>
    <name evidence="2" type="ORF">LY71_11133</name>
</gene>
<comment type="caution">
    <text evidence="2">The sequence shown here is derived from an EMBL/GenBank/DDBJ whole genome shotgun (WGS) entry which is preliminary data.</text>
</comment>
<feature type="domain" description="SnoaL-like" evidence="1">
    <location>
        <begin position="12"/>
        <end position="114"/>
    </location>
</feature>
<accession>A0A2T0TQ50</accession>
<organism evidence="2 3">
    <name type="scientific">Geodermatophilus tzadiensis</name>
    <dbReference type="NCBI Taxonomy" id="1137988"/>
    <lineage>
        <taxon>Bacteria</taxon>
        <taxon>Bacillati</taxon>
        <taxon>Actinomycetota</taxon>
        <taxon>Actinomycetes</taxon>
        <taxon>Geodermatophilales</taxon>
        <taxon>Geodermatophilaceae</taxon>
        <taxon>Geodermatophilus</taxon>
    </lineage>
</organism>
<evidence type="ECO:0000313" key="3">
    <source>
        <dbReference type="Proteomes" id="UP000239210"/>
    </source>
</evidence>
<protein>
    <recommendedName>
        <fullName evidence="1">SnoaL-like domain-containing protein</fullName>
    </recommendedName>
</protein>
<name>A0A2T0TQ50_9ACTN</name>
<dbReference type="InterPro" id="IPR037401">
    <property type="entry name" value="SnoaL-like"/>
</dbReference>
<dbReference type="Proteomes" id="UP000239210">
    <property type="component" value="Unassembled WGS sequence"/>
</dbReference>
<keyword evidence="3" id="KW-1185">Reference proteome</keyword>
<proteinExistence type="predicted"/>
<dbReference type="Gene3D" id="3.10.450.50">
    <property type="match status" value="1"/>
</dbReference>
<dbReference type="Pfam" id="PF12680">
    <property type="entry name" value="SnoaL_2"/>
    <property type="match status" value="1"/>
</dbReference>
<evidence type="ECO:0000313" key="2">
    <source>
        <dbReference type="EMBL" id="PRY47854.1"/>
    </source>
</evidence>
<dbReference type="PANTHER" id="PTHR41252">
    <property type="entry name" value="BLR2505 PROTEIN"/>
    <property type="match status" value="1"/>
</dbReference>
<dbReference type="InterPro" id="IPR032710">
    <property type="entry name" value="NTF2-like_dom_sf"/>
</dbReference>
<evidence type="ECO:0000259" key="1">
    <source>
        <dbReference type="Pfam" id="PF12680"/>
    </source>
</evidence>
<dbReference type="SUPFAM" id="SSF54427">
    <property type="entry name" value="NTF2-like"/>
    <property type="match status" value="1"/>
</dbReference>
<dbReference type="PANTHER" id="PTHR41252:SF1">
    <property type="entry name" value="BLR2505 PROTEIN"/>
    <property type="match status" value="1"/>
</dbReference>
<dbReference type="AlphaFoldDB" id="A0A2T0TQ50"/>
<reference evidence="2 3" key="1">
    <citation type="submission" date="2018-03" db="EMBL/GenBank/DDBJ databases">
        <title>Genomic Encyclopedia of Archaeal and Bacterial Type Strains, Phase II (KMG-II): from individual species to whole genera.</title>
        <authorList>
            <person name="Goeker M."/>
        </authorList>
    </citation>
    <scope>NUCLEOTIDE SEQUENCE [LARGE SCALE GENOMIC DNA]</scope>
    <source>
        <strain evidence="2 3">DSM 45416</strain>
    </source>
</reference>
<dbReference type="EMBL" id="PVTG01000011">
    <property type="protein sequence ID" value="PRY47854.1"/>
    <property type="molecule type" value="Genomic_DNA"/>
</dbReference>